<keyword evidence="6" id="KW-0347">Helicase</keyword>
<dbReference type="Pfam" id="PF07717">
    <property type="entry name" value="OB_NTP_bind"/>
    <property type="match status" value="1"/>
</dbReference>
<keyword evidence="4" id="KW-0547">Nucleotide-binding</keyword>
<keyword evidence="8" id="KW-0508">mRNA splicing</keyword>
<dbReference type="SMART" id="SM00490">
    <property type="entry name" value="HELICc"/>
    <property type="match status" value="1"/>
</dbReference>
<proteinExistence type="predicted"/>
<evidence type="ECO:0000256" key="10">
    <source>
        <dbReference type="ARBA" id="ARBA00047984"/>
    </source>
</evidence>
<dbReference type="FunFam" id="1.20.120.1080:FF:000001">
    <property type="entry name" value="Pre-mRNA-splicing factor ATP-dependent RNA helicase"/>
    <property type="match status" value="1"/>
</dbReference>
<dbReference type="PROSITE" id="PS51192">
    <property type="entry name" value="HELICASE_ATP_BIND_1"/>
    <property type="match status" value="1"/>
</dbReference>
<dbReference type="Pfam" id="PF21010">
    <property type="entry name" value="HA2_C"/>
    <property type="match status" value="1"/>
</dbReference>
<dbReference type="GO" id="GO:0071013">
    <property type="term" value="C:catalytic step 2 spliceosome"/>
    <property type="evidence" value="ECO:0007669"/>
    <property type="project" value="TreeGrafter"/>
</dbReference>
<dbReference type="Pfam" id="PF04408">
    <property type="entry name" value="WHD_HA2"/>
    <property type="match status" value="1"/>
</dbReference>
<name>A0A1B2J997_PICPA</name>
<dbReference type="GO" id="GO:0003724">
    <property type="term" value="F:RNA helicase activity"/>
    <property type="evidence" value="ECO:0007669"/>
    <property type="project" value="UniProtKB-EC"/>
</dbReference>
<evidence type="ECO:0000313" key="15">
    <source>
        <dbReference type="Proteomes" id="UP000094565"/>
    </source>
</evidence>
<evidence type="ECO:0000256" key="6">
    <source>
        <dbReference type="ARBA" id="ARBA00022806"/>
    </source>
</evidence>
<accession>A0A1B2J997</accession>
<dbReference type="InterPro" id="IPR001650">
    <property type="entry name" value="Helicase_C-like"/>
</dbReference>
<dbReference type="EMBL" id="CP014584">
    <property type="protein sequence ID" value="ANZ74593.1"/>
    <property type="molecule type" value="Genomic_DNA"/>
</dbReference>
<dbReference type="SMART" id="SM00847">
    <property type="entry name" value="HA2"/>
    <property type="match status" value="1"/>
</dbReference>
<evidence type="ECO:0000256" key="2">
    <source>
        <dbReference type="ARBA" id="ARBA00012552"/>
    </source>
</evidence>
<dbReference type="SUPFAM" id="SSF52540">
    <property type="entry name" value="P-loop containing nucleoside triphosphate hydrolases"/>
    <property type="match status" value="1"/>
</dbReference>
<dbReference type="GO" id="GO:0071826">
    <property type="term" value="P:protein-RNA complex organization"/>
    <property type="evidence" value="ECO:0007669"/>
    <property type="project" value="UniProtKB-ARBA"/>
</dbReference>
<dbReference type="Gene3D" id="1.20.120.1080">
    <property type="match status" value="1"/>
</dbReference>
<dbReference type="Pfam" id="PF00270">
    <property type="entry name" value="DEAD"/>
    <property type="match status" value="1"/>
</dbReference>
<feature type="domain" description="Helicase ATP-binding" evidence="12">
    <location>
        <begin position="264"/>
        <end position="428"/>
    </location>
</feature>
<dbReference type="SMART" id="SM00487">
    <property type="entry name" value="DEXDc"/>
    <property type="match status" value="1"/>
</dbReference>
<gene>
    <name evidence="14" type="primary">PRP2</name>
    <name evidence="14" type="ORF">ATY40_BA7500527</name>
</gene>
<dbReference type="AlphaFoldDB" id="A0A1B2J997"/>
<evidence type="ECO:0000256" key="9">
    <source>
        <dbReference type="ARBA" id="ARBA00023242"/>
    </source>
</evidence>
<dbReference type="InterPro" id="IPR048333">
    <property type="entry name" value="HA2_WH"/>
</dbReference>
<dbReference type="Pfam" id="PF00271">
    <property type="entry name" value="Helicase_C"/>
    <property type="match status" value="1"/>
</dbReference>
<keyword evidence="3" id="KW-0507">mRNA processing</keyword>
<protein>
    <recommendedName>
        <fullName evidence="2">RNA helicase</fullName>
        <ecNumber evidence="2">3.6.4.13</ecNumber>
    </recommendedName>
</protein>
<evidence type="ECO:0000256" key="7">
    <source>
        <dbReference type="ARBA" id="ARBA00022840"/>
    </source>
</evidence>
<dbReference type="GO" id="GO:0005524">
    <property type="term" value="F:ATP binding"/>
    <property type="evidence" value="ECO:0007669"/>
    <property type="project" value="UniProtKB-KW"/>
</dbReference>
<reference evidence="14 15" key="1">
    <citation type="submission" date="2016-02" db="EMBL/GenBank/DDBJ databases">
        <title>Comparative genomic and transcriptomic foundation for Pichia pastoris.</title>
        <authorList>
            <person name="Love K.R."/>
            <person name="Shah K.A."/>
            <person name="Whittaker C.A."/>
            <person name="Wu J."/>
            <person name="Bartlett M.C."/>
            <person name="Ma D."/>
            <person name="Leeson R.L."/>
            <person name="Priest M."/>
            <person name="Young S.K."/>
            <person name="Love J.C."/>
        </authorList>
    </citation>
    <scope>NUCLEOTIDE SEQUENCE [LARGE SCALE GENOMIC DNA]</scope>
    <source>
        <strain evidence="14 15">ATCC 28485</strain>
    </source>
</reference>
<dbReference type="InterPro" id="IPR011709">
    <property type="entry name" value="DEAD-box_helicase_OB_fold"/>
</dbReference>
<dbReference type="PROSITE" id="PS00690">
    <property type="entry name" value="DEAH_ATP_HELICASE"/>
    <property type="match status" value="1"/>
</dbReference>
<evidence type="ECO:0000259" key="13">
    <source>
        <dbReference type="PROSITE" id="PS51194"/>
    </source>
</evidence>
<dbReference type="PANTHER" id="PTHR18934">
    <property type="entry name" value="ATP-DEPENDENT RNA HELICASE"/>
    <property type="match status" value="1"/>
</dbReference>
<dbReference type="InterPro" id="IPR011545">
    <property type="entry name" value="DEAD/DEAH_box_helicase_dom"/>
</dbReference>
<keyword evidence="9" id="KW-0539">Nucleus</keyword>
<feature type="domain" description="Helicase C-terminal" evidence="13">
    <location>
        <begin position="453"/>
        <end position="628"/>
    </location>
</feature>
<organism evidence="14 15">
    <name type="scientific">Komagataella pastoris</name>
    <name type="common">Yeast</name>
    <name type="synonym">Pichia pastoris</name>
    <dbReference type="NCBI Taxonomy" id="4922"/>
    <lineage>
        <taxon>Eukaryota</taxon>
        <taxon>Fungi</taxon>
        <taxon>Dikarya</taxon>
        <taxon>Ascomycota</taxon>
        <taxon>Saccharomycotina</taxon>
        <taxon>Pichiomycetes</taxon>
        <taxon>Pichiales</taxon>
        <taxon>Pichiaceae</taxon>
        <taxon>Komagataella</taxon>
    </lineage>
</organism>
<evidence type="ECO:0000256" key="1">
    <source>
        <dbReference type="ARBA" id="ARBA00004123"/>
    </source>
</evidence>
<evidence type="ECO:0000256" key="8">
    <source>
        <dbReference type="ARBA" id="ARBA00023187"/>
    </source>
</evidence>
<dbReference type="CDD" id="cd18791">
    <property type="entry name" value="SF2_C_RHA"/>
    <property type="match status" value="1"/>
</dbReference>
<dbReference type="Gene3D" id="3.40.50.300">
    <property type="entry name" value="P-loop containing nucleotide triphosphate hydrolases"/>
    <property type="match status" value="2"/>
</dbReference>
<dbReference type="InterPro" id="IPR014001">
    <property type="entry name" value="Helicase_ATP-bd"/>
</dbReference>
<feature type="region of interest" description="Disordered" evidence="11">
    <location>
        <begin position="1"/>
        <end position="74"/>
    </location>
</feature>
<keyword evidence="15" id="KW-1185">Reference proteome</keyword>
<evidence type="ECO:0000259" key="12">
    <source>
        <dbReference type="PROSITE" id="PS51192"/>
    </source>
</evidence>
<dbReference type="GO" id="GO:0071006">
    <property type="term" value="C:U2-type catalytic step 1 spliceosome"/>
    <property type="evidence" value="ECO:0007669"/>
    <property type="project" value="UniProtKB-ARBA"/>
</dbReference>
<dbReference type="PROSITE" id="PS51194">
    <property type="entry name" value="HELICASE_CTER"/>
    <property type="match status" value="1"/>
</dbReference>
<dbReference type="FunFam" id="3.40.50.300:FF:000726">
    <property type="entry name" value="Pre-mRNA-splicing factor ATP-dependent RNA helicase"/>
    <property type="match status" value="1"/>
</dbReference>
<dbReference type="OrthoDB" id="10253254at2759"/>
<dbReference type="GO" id="GO:0003723">
    <property type="term" value="F:RNA binding"/>
    <property type="evidence" value="ECO:0007669"/>
    <property type="project" value="TreeGrafter"/>
</dbReference>
<evidence type="ECO:0000313" key="14">
    <source>
        <dbReference type="EMBL" id="ANZ74593.1"/>
    </source>
</evidence>
<dbReference type="GO" id="GO:0016787">
    <property type="term" value="F:hydrolase activity"/>
    <property type="evidence" value="ECO:0007669"/>
    <property type="project" value="UniProtKB-KW"/>
</dbReference>
<dbReference type="GO" id="GO:0022613">
    <property type="term" value="P:ribonucleoprotein complex biogenesis"/>
    <property type="evidence" value="ECO:0007669"/>
    <property type="project" value="UniProtKB-ARBA"/>
</dbReference>
<evidence type="ECO:0000256" key="5">
    <source>
        <dbReference type="ARBA" id="ARBA00022801"/>
    </source>
</evidence>
<comment type="subcellular location">
    <subcellularLocation>
        <location evidence="1">Nucleus</location>
    </subcellularLocation>
</comment>
<dbReference type="InterPro" id="IPR007502">
    <property type="entry name" value="Helicase-assoc_dom"/>
</dbReference>
<dbReference type="PANTHER" id="PTHR18934:SF83">
    <property type="entry name" value="PRE-MRNA-SPLICING FACTOR ATP-DEPENDENT RNA HELICASE DHX16"/>
    <property type="match status" value="1"/>
</dbReference>
<feature type="compositionally biased region" description="Basic and acidic residues" evidence="11">
    <location>
        <begin position="42"/>
        <end position="59"/>
    </location>
</feature>
<dbReference type="InterPro" id="IPR002464">
    <property type="entry name" value="DNA/RNA_helicase_DEAH_CS"/>
</dbReference>
<keyword evidence="5" id="KW-0378">Hydrolase</keyword>
<sequence>MSDGTGGVSIRRQHINWSDDSDDEQKSEDIKIESVDELDDDEKQRDEFSKRLKDHDKNAVKVPKPRAGNTTDMKELRRLAREQYLTKREKDKFLLLKREVNELENDVAKYGWENLTEKERSEISFKKEVLEIFEKRSELLKDGENYQLPHDSTVDRKRKADVLYSKEKYEAAKQTRDQAWESQQIKMATTGKELNLEEFSLPDSKNYDFVFDEKFHVNFTGKSEEPAIRQTEKMEIQDLKNQKMRNIQETRESLPVYRYREQLLEAIKDHQVLIIVGETGSGKTTQLPQFLHEAGYTKNGKKVGCTQPRRVAAMSVASRVSQEVGCPVGTTVGYSIRFDDRSTEQTVIKYMTDGMLLREFLNDPELSSYSAMMIDEAHERTLHTDILLGLMKDICKYRKDLRLLISSATMNAEKFSKFFDDAPIFNVPGRRFPVDIHYTIQPEANYLQAAITTIFQIHTDQKRTPGDILVFLTGQDEIEYMQENLSDICRKLGSKIQEMIICPIYANLPPEMQQKIFEKTPPNARKVVLATNIAETSITIDGIKYVIDPGFVKENVYNPATGMESLVVTPCSQASADQRAGRAGRVGPGKCFRLYTKWSYENELPKNPTPEILRTNLTSVVLLLLTLGINDLLHFDFMDAPSPEALMKSLELLYSLGGLNEKGRLTKTGRQMAEFPTDPMLARTLLASDQFNCVQEVLTIVSMLGESSALFFRPKKNKAMADKAKQAFVVENGGDHMVLLTIFNQWVDTGYSYQWCKDNFLQFKSLSRARNVRDQLERVCDRVEILNHKETSEHRTSNQGQDSNSNKLMPIQRSFIAGFFPNTAKLSKSGTYKSLKENQLVYIHPSSTLFKAVPPPRYVIYHELVLTSQQFMRNCIPVEERLLTPYLNRM</sequence>
<evidence type="ECO:0000256" key="11">
    <source>
        <dbReference type="SAM" id="MobiDB-lite"/>
    </source>
</evidence>
<keyword evidence="7" id="KW-0067">ATP-binding</keyword>
<evidence type="ECO:0000256" key="3">
    <source>
        <dbReference type="ARBA" id="ARBA00022664"/>
    </source>
</evidence>
<evidence type="ECO:0000256" key="4">
    <source>
        <dbReference type="ARBA" id="ARBA00022741"/>
    </source>
</evidence>
<dbReference type="Proteomes" id="UP000094565">
    <property type="component" value="Chromosome 1"/>
</dbReference>
<dbReference type="GO" id="GO:0000398">
    <property type="term" value="P:mRNA splicing, via spliceosome"/>
    <property type="evidence" value="ECO:0007669"/>
    <property type="project" value="UniProtKB-ARBA"/>
</dbReference>
<dbReference type="FunFam" id="3.40.50.300:FF:000007">
    <property type="entry name" value="Pre-mRNA-splicing factor ATP-dependent RNA helicase"/>
    <property type="match status" value="1"/>
</dbReference>
<dbReference type="EC" id="3.6.4.13" evidence="2"/>
<dbReference type="InterPro" id="IPR027417">
    <property type="entry name" value="P-loop_NTPase"/>
</dbReference>
<comment type="catalytic activity">
    <reaction evidence="10">
        <text>ATP + H2O = ADP + phosphate + H(+)</text>
        <dbReference type="Rhea" id="RHEA:13065"/>
        <dbReference type="ChEBI" id="CHEBI:15377"/>
        <dbReference type="ChEBI" id="CHEBI:15378"/>
        <dbReference type="ChEBI" id="CHEBI:30616"/>
        <dbReference type="ChEBI" id="CHEBI:43474"/>
        <dbReference type="ChEBI" id="CHEBI:456216"/>
        <dbReference type="EC" id="3.6.4.13"/>
    </reaction>
</comment>